<dbReference type="RefSeq" id="XP_013267909.1">
    <property type="nucleotide sequence ID" value="XM_013412455.1"/>
</dbReference>
<evidence type="ECO:0000313" key="2">
    <source>
        <dbReference type="EMBL" id="KIX00773.1"/>
    </source>
</evidence>
<feature type="region of interest" description="Disordered" evidence="1">
    <location>
        <begin position="610"/>
        <end position="666"/>
    </location>
</feature>
<dbReference type="Proteomes" id="UP000053617">
    <property type="component" value="Unassembled WGS sequence"/>
</dbReference>
<dbReference type="STRING" id="1442369.A0A0D2GR22"/>
<dbReference type="HOGENOM" id="CLU_006241_2_0_1"/>
<reference evidence="2 3" key="1">
    <citation type="submission" date="2015-01" db="EMBL/GenBank/DDBJ databases">
        <title>The Genome Sequence of Rhinocladiella mackenzie CBS 650.93.</title>
        <authorList>
            <consortium name="The Broad Institute Genomics Platform"/>
            <person name="Cuomo C."/>
            <person name="de Hoog S."/>
            <person name="Gorbushina A."/>
            <person name="Stielow B."/>
            <person name="Teixiera M."/>
            <person name="Abouelleil A."/>
            <person name="Chapman S.B."/>
            <person name="Priest M."/>
            <person name="Young S.K."/>
            <person name="Wortman J."/>
            <person name="Nusbaum C."/>
            <person name="Birren B."/>
        </authorList>
    </citation>
    <scope>NUCLEOTIDE SEQUENCE [LARGE SCALE GENOMIC DNA]</scope>
    <source>
        <strain evidence="2 3">CBS 650.93</strain>
    </source>
</reference>
<feature type="region of interest" description="Disordered" evidence="1">
    <location>
        <begin position="424"/>
        <end position="475"/>
    </location>
</feature>
<dbReference type="Pfam" id="PF07093">
    <property type="entry name" value="SGT1"/>
    <property type="match status" value="1"/>
</dbReference>
<keyword evidence="3" id="KW-1185">Reference proteome</keyword>
<dbReference type="EMBL" id="KN847482">
    <property type="protein sequence ID" value="KIX00773.1"/>
    <property type="molecule type" value="Genomic_DNA"/>
</dbReference>
<feature type="compositionally biased region" description="Acidic residues" evidence="1">
    <location>
        <begin position="516"/>
        <end position="527"/>
    </location>
</feature>
<proteinExistence type="predicted"/>
<dbReference type="GeneID" id="25297909"/>
<organism evidence="2 3">
    <name type="scientific">Rhinocladiella mackenziei CBS 650.93</name>
    <dbReference type="NCBI Taxonomy" id="1442369"/>
    <lineage>
        <taxon>Eukaryota</taxon>
        <taxon>Fungi</taxon>
        <taxon>Dikarya</taxon>
        <taxon>Ascomycota</taxon>
        <taxon>Pezizomycotina</taxon>
        <taxon>Eurotiomycetes</taxon>
        <taxon>Chaetothyriomycetidae</taxon>
        <taxon>Chaetothyriales</taxon>
        <taxon>Herpotrichiellaceae</taxon>
        <taxon>Rhinocladiella</taxon>
    </lineage>
</organism>
<sequence>MPPTDEDLTWFRSTFHPIPKPALPDDCIEYSLYIISSSLDTSHDSELRLRLREIQQYATDLYRQYLQDYIWQRQGFSLETRKEDGLSFLRGRTEYGDSVEDEWVIVWLLRELTRKFDDLWIKVIDSDGEFLLIEASGTLPSWLEPEVAENRVWINNGQLKIIKPASGSRSAKRTEEKLSVQQAREILLQEPKRLMHSTSMEEEAFFRLRNYPSQIAGNMHHAIITVPRKVAFLLHQKSAYIAPAVEAFYLRDPIALKPLQSKEHMNKLVFPPRDFVTISVKFPRVAYAQVKSQNFPAPAVFAGAMPSRADFEAYVRAEAGMKVTCGFEMSVSDPQYQDRPVVREMKILLEDLESGDETLPSDADIEKWDRREDDEKWLDISFDDLEKELGGQKGQAGMDKKPGFGDKAALENLQRIVKQFEEFLNDDKAGPDGAGLFDENSDDDLDDDDDDDDDDDGEDKDASFTEDEFTKMMQEMMGMPPEVMKEIMTGKLGPGAQDPAIRSTLRSPPHGIGLIEDVEGSESEGDGNDMQTCTRQMEAELRDTGVLDLGDGPRSSSDKRLTAKETPINHAKQSGGDDADDTYELSNDEIDNEIDVSLAKNLLESLKAQAGTAGPGSNLMGLMGLGMPRDESNEGDDGQPGASGTVRAGGSKKVVGGEGGDDEQLK</sequence>
<evidence type="ECO:0008006" key="4">
    <source>
        <dbReference type="Google" id="ProtNLM"/>
    </source>
</evidence>
<dbReference type="OrthoDB" id="27237at2759"/>
<feature type="region of interest" description="Disordered" evidence="1">
    <location>
        <begin position="542"/>
        <end position="584"/>
    </location>
</feature>
<accession>A0A0D2GR22</accession>
<dbReference type="PANTHER" id="PTHR13060">
    <property type="entry name" value="SGT1 PROTEIN HSGT1 SUPPRESSOR OF GCR2"/>
    <property type="match status" value="1"/>
</dbReference>
<feature type="region of interest" description="Disordered" evidence="1">
    <location>
        <begin position="489"/>
        <end position="530"/>
    </location>
</feature>
<evidence type="ECO:0000313" key="3">
    <source>
        <dbReference type="Proteomes" id="UP000053617"/>
    </source>
</evidence>
<protein>
    <recommendedName>
        <fullName evidence="4">Regulatory factor Sgt1</fullName>
    </recommendedName>
</protein>
<name>A0A0D2GR22_9EURO</name>
<dbReference type="AlphaFoldDB" id="A0A0D2GR22"/>
<dbReference type="InterPro" id="IPR010770">
    <property type="entry name" value="Ecd"/>
</dbReference>
<dbReference type="PANTHER" id="PTHR13060:SF0">
    <property type="entry name" value="PROTEIN ECDYSONELESS HOMOLOG"/>
    <property type="match status" value="1"/>
</dbReference>
<evidence type="ECO:0000256" key="1">
    <source>
        <dbReference type="SAM" id="MobiDB-lite"/>
    </source>
</evidence>
<gene>
    <name evidence="2" type="ORF">Z518_09838</name>
</gene>
<dbReference type="GO" id="GO:0005634">
    <property type="term" value="C:nucleus"/>
    <property type="evidence" value="ECO:0007669"/>
    <property type="project" value="TreeGrafter"/>
</dbReference>
<feature type="compositionally biased region" description="Acidic residues" evidence="1">
    <location>
        <begin position="439"/>
        <end position="467"/>
    </location>
</feature>
<dbReference type="VEuPathDB" id="FungiDB:Z518_09838"/>